<feature type="compositionally biased region" description="Basic and acidic residues" evidence="1">
    <location>
        <begin position="57"/>
        <end position="68"/>
    </location>
</feature>
<protein>
    <recommendedName>
        <fullName evidence="2">BZIP domain-containing protein</fullName>
    </recommendedName>
</protein>
<dbReference type="Gene3D" id="1.20.5.170">
    <property type="match status" value="1"/>
</dbReference>
<dbReference type="AlphaFoldDB" id="A0A5C3L947"/>
<evidence type="ECO:0000313" key="4">
    <source>
        <dbReference type="Proteomes" id="UP000307440"/>
    </source>
</evidence>
<evidence type="ECO:0000313" key="3">
    <source>
        <dbReference type="EMBL" id="TFK29300.1"/>
    </source>
</evidence>
<dbReference type="PANTHER" id="PTHR38116">
    <property type="entry name" value="CHROMOSOME 7, WHOLE GENOME SHOTGUN SEQUENCE"/>
    <property type="match status" value="1"/>
</dbReference>
<dbReference type="GO" id="GO:0003700">
    <property type="term" value="F:DNA-binding transcription factor activity"/>
    <property type="evidence" value="ECO:0007669"/>
    <property type="project" value="InterPro"/>
</dbReference>
<feature type="compositionally biased region" description="Polar residues" evidence="1">
    <location>
        <begin position="215"/>
        <end position="228"/>
    </location>
</feature>
<feature type="compositionally biased region" description="Basic and acidic residues" evidence="1">
    <location>
        <begin position="1"/>
        <end position="13"/>
    </location>
</feature>
<name>A0A5C3L947_COPMA</name>
<feature type="region of interest" description="Disordered" evidence="1">
    <location>
        <begin position="282"/>
        <end position="307"/>
    </location>
</feature>
<feature type="region of interest" description="Disordered" evidence="1">
    <location>
        <begin position="157"/>
        <end position="242"/>
    </location>
</feature>
<evidence type="ECO:0000259" key="2">
    <source>
        <dbReference type="PROSITE" id="PS00036"/>
    </source>
</evidence>
<dbReference type="CDD" id="cd14688">
    <property type="entry name" value="bZIP_YAP"/>
    <property type="match status" value="1"/>
</dbReference>
<keyword evidence="4" id="KW-1185">Reference proteome</keyword>
<dbReference type="Proteomes" id="UP000307440">
    <property type="component" value="Unassembled WGS sequence"/>
</dbReference>
<dbReference type="PANTHER" id="PTHR38116:SF9">
    <property type="entry name" value="BZIP DOMAIN-CONTAINING PROTEIN"/>
    <property type="match status" value="1"/>
</dbReference>
<sequence length="452" mass="50251">MADHQGQDPRDRSVSQSGDFDSDLDDDGSRSRSVTAGDSGNPPGKPGRKKNPNSQAARRDQNRVAQREFRLRKQQRIRDLEARVEILSGGKEEAIGEMRNMLKDLMTENQNLRQMLRNLAGFIGDGMGGVLPKLGWDVNDFNTFLNKGETDTAWEGYQRRKKQPQQGPESNAAAGPSSLAHKRPAEDSASSGRAKKSRNDDSDRGPNGFSMMGQLGQSSMGPGSVFSSDSERPGMYPDMIRSGHTQQMFPQSAGSDSSLPYAGMSNTMDGYGNGTYMGMTLNQPMPPSNYDPTAGASSQRPQGQSPAEELVVLDDDPNKMEAFKLIEYHLENYKRNPNYCLPSSLRPTSLQRTIPHESVLDRLLHPELRDRVILNRGKFDLVDLLLDFRKFTTIHGDDVLAHGNWEIDEGFFRKHPYLAEANCIAASNRWRKERGESELSQNDFGSEQPPPA</sequence>
<evidence type="ECO:0000256" key="1">
    <source>
        <dbReference type="SAM" id="MobiDB-lite"/>
    </source>
</evidence>
<dbReference type="PROSITE" id="PS00036">
    <property type="entry name" value="BZIP_BASIC"/>
    <property type="match status" value="1"/>
</dbReference>
<dbReference type="OrthoDB" id="2245989at2759"/>
<dbReference type="InterPro" id="IPR021833">
    <property type="entry name" value="DUF3425"/>
</dbReference>
<dbReference type="Pfam" id="PF11905">
    <property type="entry name" value="DUF3425"/>
    <property type="match status" value="1"/>
</dbReference>
<dbReference type="EMBL" id="ML210150">
    <property type="protein sequence ID" value="TFK29300.1"/>
    <property type="molecule type" value="Genomic_DNA"/>
</dbReference>
<dbReference type="SMART" id="SM00338">
    <property type="entry name" value="BRLZ"/>
    <property type="match status" value="1"/>
</dbReference>
<dbReference type="SUPFAM" id="SSF57959">
    <property type="entry name" value="Leucine zipper domain"/>
    <property type="match status" value="1"/>
</dbReference>
<reference evidence="3 4" key="1">
    <citation type="journal article" date="2019" name="Nat. Ecol. Evol.">
        <title>Megaphylogeny resolves global patterns of mushroom evolution.</title>
        <authorList>
            <person name="Varga T."/>
            <person name="Krizsan K."/>
            <person name="Foldi C."/>
            <person name="Dima B."/>
            <person name="Sanchez-Garcia M."/>
            <person name="Sanchez-Ramirez S."/>
            <person name="Szollosi G.J."/>
            <person name="Szarkandi J.G."/>
            <person name="Papp V."/>
            <person name="Albert L."/>
            <person name="Andreopoulos W."/>
            <person name="Angelini C."/>
            <person name="Antonin V."/>
            <person name="Barry K.W."/>
            <person name="Bougher N.L."/>
            <person name="Buchanan P."/>
            <person name="Buyck B."/>
            <person name="Bense V."/>
            <person name="Catcheside P."/>
            <person name="Chovatia M."/>
            <person name="Cooper J."/>
            <person name="Damon W."/>
            <person name="Desjardin D."/>
            <person name="Finy P."/>
            <person name="Geml J."/>
            <person name="Haridas S."/>
            <person name="Hughes K."/>
            <person name="Justo A."/>
            <person name="Karasinski D."/>
            <person name="Kautmanova I."/>
            <person name="Kiss B."/>
            <person name="Kocsube S."/>
            <person name="Kotiranta H."/>
            <person name="LaButti K.M."/>
            <person name="Lechner B.E."/>
            <person name="Liimatainen K."/>
            <person name="Lipzen A."/>
            <person name="Lukacs Z."/>
            <person name="Mihaltcheva S."/>
            <person name="Morgado L.N."/>
            <person name="Niskanen T."/>
            <person name="Noordeloos M.E."/>
            <person name="Ohm R.A."/>
            <person name="Ortiz-Santana B."/>
            <person name="Ovrebo C."/>
            <person name="Racz N."/>
            <person name="Riley R."/>
            <person name="Savchenko A."/>
            <person name="Shiryaev A."/>
            <person name="Soop K."/>
            <person name="Spirin V."/>
            <person name="Szebenyi C."/>
            <person name="Tomsovsky M."/>
            <person name="Tulloss R.E."/>
            <person name="Uehling J."/>
            <person name="Grigoriev I.V."/>
            <person name="Vagvolgyi C."/>
            <person name="Papp T."/>
            <person name="Martin F.M."/>
            <person name="Miettinen O."/>
            <person name="Hibbett D.S."/>
            <person name="Nagy L.G."/>
        </authorList>
    </citation>
    <scope>NUCLEOTIDE SEQUENCE [LARGE SCALE GENOMIC DNA]</scope>
    <source>
        <strain evidence="3 4">CBS 121175</strain>
    </source>
</reference>
<dbReference type="InterPro" id="IPR004827">
    <property type="entry name" value="bZIP"/>
</dbReference>
<feature type="region of interest" description="Disordered" evidence="1">
    <location>
        <begin position="1"/>
        <end position="68"/>
    </location>
</feature>
<feature type="compositionally biased region" description="Polar residues" evidence="1">
    <location>
        <begin position="295"/>
        <end position="305"/>
    </location>
</feature>
<accession>A0A5C3L947</accession>
<dbReference type="STRING" id="230819.A0A5C3L947"/>
<dbReference type="Pfam" id="PF00170">
    <property type="entry name" value="bZIP_1"/>
    <property type="match status" value="1"/>
</dbReference>
<dbReference type="InterPro" id="IPR046347">
    <property type="entry name" value="bZIP_sf"/>
</dbReference>
<organism evidence="3 4">
    <name type="scientific">Coprinopsis marcescibilis</name>
    <name type="common">Agaric fungus</name>
    <name type="synonym">Psathyrella marcescibilis</name>
    <dbReference type="NCBI Taxonomy" id="230819"/>
    <lineage>
        <taxon>Eukaryota</taxon>
        <taxon>Fungi</taxon>
        <taxon>Dikarya</taxon>
        <taxon>Basidiomycota</taxon>
        <taxon>Agaricomycotina</taxon>
        <taxon>Agaricomycetes</taxon>
        <taxon>Agaricomycetidae</taxon>
        <taxon>Agaricales</taxon>
        <taxon>Agaricineae</taxon>
        <taxon>Psathyrellaceae</taxon>
        <taxon>Coprinopsis</taxon>
    </lineage>
</organism>
<proteinExistence type="predicted"/>
<gene>
    <name evidence="3" type="ORF">FA15DRAFT_664224</name>
</gene>
<feature type="domain" description="BZIP" evidence="2">
    <location>
        <begin position="58"/>
        <end position="72"/>
    </location>
</feature>